<evidence type="ECO:0000313" key="3">
    <source>
        <dbReference type="Proteomes" id="UP001190700"/>
    </source>
</evidence>
<feature type="transmembrane region" description="Helical" evidence="1">
    <location>
        <begin position="270"/>
        <end position="292"/>
    </location>
</feature>
<feature type="transmembrane region" description="Helical" evidence="1">
    <location>
        <begin position="111"/>
        <end position="133"/>
    </location>
</feature>
<feature type="transmembrane region" description="Helical" evidence="1">
    <location>
        <begin position="168"/>
        <end position="188"/>
    </location>
</feature>
<gene>
    <name evidence="2" type="ORF">CYMTET_51310</name>
</gene>
<dbReference type="EMBL" id="LGRX02034137">
    <property type="protein sequence ID" value="KAK3238696.1"/>
    <property type="molecule type" value="Genomic_DNA"/>
</dbReference>
<keyword evidence="1" id="KW-0812">Transmembrane</keyword>
<sequence>MSTAVADDKAATEQLALKGYLYGQLANVFKIAIWWSGSSPVVIALLQNTSAIAAARVAFNGVMLLLSPIAGVVVERGDPKRLLIVTTILRFFVWSVGIPLCWYVFDYTIDSFMALYVGVVVLFALDGGATAFANVLDMDMGGLGVVAASRNIEIDESVMNDYNSQCEIGLSMSFIFIAPAMAFIGSLVKEHAISGDMSASTSEAGALVIIFMAGFFVFSATSIFFYSWIPAKPTGNVQEASADSTVAEKLSSYFSSLKSAYAIILAHRPIFWRMFFFALEMAIEDAFMVVVVPQYAYHAHWLGGGNAVATNIWSSLIIASGKVGAFVAAYLMMSRWSPPTSPQGYLKLFWFVLLGSIFMGLLPVSYYVGDVYHAHFIATALMIVCSVGFFAFSTVPKLGFMTLFQSMVAKVDASGTVFAWLTVCVLITDAMVIVILSLVGQFLPLFPTLCLTASLYICHGIIECFIGPSLVLKGEYFEGSDNMVEPLLSENSSA</sequence>
<name>A0AAE0BLH4_9CHLO</name>
<evidence type="ECO:0000313" key="2">
    <source>
        <dbReference type="EMBL" id="KAK3238696.1"/>
    </source>
</evidence>
<feature type="transmembrane region" description="Helical" evidence="1">
    <location>
        <begin position="345"/>
        <end position="368"/>
    </location>
</feature>
<feature type="transmembrane region" description="Helical" evidence="1">
    <location>
        <begin position="52"/>
        <end position="74"/>
    </location>
</feature>
<feature type="transmembrane region" description="Helical" evidence="1">
    <location>
        <begin position="81"/>
        <end position="105"/>
    </location>
</feature>
<evidence type="ECO:0000256" key="1">
    <source>
        <dbReference type="SAM" id="Phobius"/>
    </source>
</evidence>
<feature type="transmembrane region" description="Helical" evidence="1">
    <location>
        <begin position="208"/>
        <end position="229"/>
    </location>
</feature>
<keyword evidence="1" id="KW-1133">Transmembrane helix</keyword>
<reference evidence="2 3" key="1">
    <citation type="journal article" date="2015" name="Genome Biol. Evol.">
        <title>Comparative Genomics of a Bacterivorous Green Alga Reveals Evolutionary Causalities and Consequences of Phago-Mixotrophic Mode of Nutrition.</title>
        <authorList>
            <person name="Burns J.A."/>
            <person name="Paasch A."/>
            <person name="Narechania A."/>
            <person name="Kim E."/>
        </authorList>
    </citation>
    <scope>NUCLEOTIDE SEQUENCE [LARGE SCALE GENOMIC DNA]</scope>
    <source>
        <strain evidence="2 3">PLY_AMNH</strain>
    </source>
</reference>
<proteinExistence type="predicted"/>
<organism evidence="2 3">
    <name type="scientific">Cymbomonas tetramitiformis</name>
    <dbReference type="NCBI Taxonomy" id="36881"/>
    <lineage>
        <taxon>Eukaryota</taxon>
        <taxon>Viridiplantae</taxon>
        <taxon>Chlorophyta</taxon>
        <taxon>Pyramimonadophyceae</taxon>
        <taxon>Pyramimonadales</taxon>
        <taxon>Pyramimonadaceae</taxon>
        <taxon>Cymbomonas</taxon>
    </lineage>
</organism>
<dbReference type="Proteomes" id="UP001190700">
    <property type="component" value="Unassembled WGS sequence"/>
</dbReference>
<comment type="caution">
    <text evidence="2">The sequence shown here is derived from an EMBL/GenBank/DDBJ whole genome shotgun (WGS) entry which is preliminary data.</text>
</comment>
<protein>
    <submittedName>
        <fullName evidence="2">Uncharacterized protein</fullName>
    </submittedName>
</protein>
<feature type="transmembrane region" description="Helical" evidence="1">
    <location>
        <begin position="417"/>
        <end position="439"/>
    </location>
</feature>
<keyword evidence="1" id="KW-0472">Membrane</keyword>
<dbReference type="AlphaFoldDB" id="A0AAE0BLH4"/>
<keyword evidence="3" id="KW-1185">Reference proteome</keyword>
<feature type="transmembrane region" description="Helical" evidence="1">
    <location>
        <begin position="374"/>
        <end position="396"/>
    </location>
</feature>
<feature type="transmembrane region" description="Helical" evidence="1">
    <location>
        <begin position="312"/>
        <end position="333"/>
    </location>
</feature>
<accession>A0AAE0BLH4</accession>